<organism evidence="1 2">
    <name type="scientific">Entomophthora muscae</name>
    <dbReference type="NCBI Taxonomy" id="34485"/>
    <lineage>
        <taxon>Eukaryota</taxon>
        <taxon>Fungi</taxon>
        <taxon>Fungi incertae sedis</taxon>
        <taxon>Zoopagomycota</taxon>
        <taxon>Entomophthoromycotina</taxon>
        <taxon>Entomophthoromycetes</taxon>
        <taxon>Entomophthorales</taxon>
        <taxon>Entomophthoraceae</taxon>
        <taxon>Entomophthora</taxon>
    </lineage>
</organism>
<comment type="caution">
    <text evidence="1">The sequence shown here is derived from an EMBL/GenBank/DDBJ whole genome shotgun (WGS) entry which is preliminary data.</text>
</comment>
<evidence type="ECO:0000313" key="2">
    <source>
        <dbReference type="Proteomes" id="UP001165960"/>
    </source>
</evidence>
<evidence type="ECO:0000313" key="1">
    <source>
        <dbReference type="EMBL" id="KAJ9059467.1"/>
    </source>
</evidence>
<protein>
    <submittedName>
        <fullName evidence="1">Uncharacterized protein</fullName>
    </submittedName>
</protein>
<reference evidence="1" key="1">
    <citation type="submission" date="2022-04" db="EMBL/GenBank/DDBJ databases">
        <title>Genome of the entomopathogenic fungus Entomophthora muscae.</title>
        <authorList>
            <person name="Elya C."/>
            <person name="Lovett B.R."/>
            <person name="Lee E."/>
            <person name="Macias A.M."/>
            <person name="Hajek A.E."/>
            <person name="De Bivort B.L."/>
            <person name="Kasson M.T."/>
            <person name="De Fine Licht H.H."/>
            <person name="Stajich J.E."/>
        </authorList>
    </citation>
    <scope>NUCLEOTIDE SEQUENCE</scope>
    <source>
        <strain evidence="1">Berkeley</strain>
    </source>
</reference>
<dbReference type="EMBL" id="QTSX02005684">
    <property type="protein sequence ID" value="KAJ9059467.1"/>
    <property type="molecule type" value="Genomic_DNA"/>
</dbReference>
<name>A0ACC2SAN4_9FUNG</name>
<keyword evidence="2" id="KW-1185">Reference proteome</keyword>
<accession>A0ACC2SAN4</accession>
<gene>
    <name evidence="1" type="ORF">DSO57_1002044</name>
</gene>
<sequence>MHTYTNQIFGNSCNMLMEMVKAIVATELPDLPANVSYNTQGVLIESPLGISNGMN</sequence>
<proteinExistence type="predicted"/>
<dbReference type="Proteomes" id="UP001165960">
    <property type="component" value="Unassembled WGS sequence"/>
</dbReference>